<name>A0A6B9VEZ6_ARAHY</name>
<sequence length="97" mass="10779">MKGGVGLAYGEERCFTSLWDQMKLKSDPASCVPQNGRSELRVLKRTVCVVAGRTGVAQRFLPERWIAPNIAPHSPSELSLSPFTLNFTFTLLHFSIL</sequence>
<dbReference type="AlphaFoldDB" id="A0A6B9VEZ6"/>
<gene>
    <name evidence="1" type="ORF">DS421_19g668520</name>
</gene>
<accession>A0A6B9VEZ6</accession>
<dbReference type="Proteomes" id="UP000464620">
    <property type="component" value="Chromosome B09"/>
</dbReference>
<protein>
    <submittedName>
        <fullName evidence="1">Uncharacterized protein</fullName>
    </submittedName>
</protein>
<dbReference type="EMBL" id="CP031001">
    <property type="protein sequence ID" value="QHN79251.1"/>
    <property type="molecule type" value="Genomic_DNA"/>
</dbReference>
<reference evidence="1 2" key="1">
    <citation type="submission" date="2020-01" db="EMBL/GenBank/DDBJ databases">
        <title>Genome sequence of Arachis hypogaea, cultivar Shitouqi.</title>
        <authorList>
            <person name="Zhuang W."/>
            <person name="Chen H."/>
            <person name="Varshney R."/>
            <person name="Wang D."/>
            <person name="Ming R."/>
        </authorList>
    </citation>
    <scope>NUCLEOTIDE SEQUENCE [LARGE SCALE GENOMIC DNA]</scope>
    <source>
        <tissue evidence="1">Young leaf</tissue>
    </source>
</reference>
<organism evidence="1 2">
    <name type="scientific">Arachis hypogaea</name>
    <name type="common">Peanut</name>
    <dbReference type="NCBI Taxonomy" id="3818"/>
    <lineage>
        <taxon>Eukaryota</taxon>
        <taxon>Viridiplantae</taxon>
        <taxon>Streptophyta</taxon>
        <taxon>Embryophyta</taxon>
        <taxon>Tracheophyta</taxon>
        <taxon>Spermatophyta</taxon>
        <taxon>Magnoliopsida</taxon>
        <taxon>eudicotyledons</taxon>
        <taxon>Gunneridae</taxon>
        <taxon>Pentapetalae</taxon>
        <taxon>rosids</taxon>
        <taxon>fabids</taxon>
        <taxon>Fabales</taxon>
        <taxon>Fabaceae</taxon>
        <taxon>Papilionoideae</taxon>
        <taxon>50 kb inversion clade</taxon>
        <taxon>dalbergioids sensu lato</taxon>
        <taxon>Dalbergieae</taxon>
        <taxon>Pterocarpus clade</taxon>
        <taxon>Arachis</taxon>
    </lineage>
</organism>
<proteinExistence type="predicted"/>
<evidence type="ECO:0000313" key="2">
    <source>
        <dbReference type="Proteomes" id="UP000464620"/>
    </source>
</evidence>
<evidence type="ECO:0000313" key="1">
    <source>
        <dbReference type="EMBL" id="QHN79251.1"/>
    </source>
</evidence>